<dbReference type="GO" id="GO:0008684">
    <property type="term" value="F:2-oxopent-4-enoate hydratase activity"/>
    <property type="evidence" value="ECO:0007669"/>
    <property type="project" value="TreeGrafter"/>
</dbReference>
<proteinExistence type="predicted"/>
<protein>
    <submittedName>
        <fullName evidence="3">2-keto-4-pentenoate hydratase</fullName>
    </submittedName>
</protein>
<sequence length="260" mass="27926">MEDATRQTLAQELASVYAGATPVSPLTERYADMDLEDAYRIQELQVEKWLSEGRRIRGRKIGLTSKAMQRQLGVTEPDYGVLLDDFFYGESTQVGSADFTQPRIEPELAFILGKELRGPNINVADVVDATAWVVPSIEIIDSRIADWKIKYFDTVADNASSGGVVLGSTPRRINEVDLRLQGVNVFVNGQLTETGAGAAALGSPLNSIVWLANVLGKRGIALEAGQVVLPGSVTKAISVQSGDTVSCDFAGMGSVSINFS</sequence>
<keyword evidence="1" id="KW-0456">Lyase</keyword>
<dbReference type="EMBL" id="WBKB01000003">
    <property type="protein sequence ID" value="KAB1643654.1"/>
    <property type="molecule type" value="Genomic_DNA"/>
</dbReference>
<dbReference type="Gene3D" id="3.90.850.10">
    <property type="entry name" value="Fumarylacetoacetase-like, C-terminal domain"/>
    <property type="match status" value="1"/>
</dbReference>
<evidence type="ECO:0000256" key="1">
    <source>
        <dbReference type="ARBA" id="ARBA00023239"/>
    </source>
</evidence>
<dbReference type="PANTHER" id="PTHR30143">
    <property type="entry name" value="ACID HYDRATASE"/>
    <property type="match status" value="1"/>
</dbReference>
<dbReference type="Pfam" id="PF01557">
    <property type="entry name" value="FAA_hydrolase"/>
    <property type="match status" value="1"/>
</dbReference>
<feature type="domain" description="Fumarylacetoacetase-like C-terminal" evidence="2">
    <location>
        <begin position="88"/>
        <end position="255"/>
    </location>
</feature>
<organism evidence="3 4">
    <name type="scientific">Gulosibacter chungangensis</name>
    <dbReference type="NCBI Taxonomy" id="979746"/>
    <lineage>
        <taxon>Bacteria</taxon>
        <taxon>Bacillati</taxon>
        <taxon>Actinomycetota</taxon>
        <taxon>Actinomycetes</taxon>
        <taxon>Micrococcales</taxon>
        <taxon>Microbacteriaceae</taxon>
        <taxon>Gulosibacter</taxon>
    </lineage>
</organism>
<evidence type="ECO:0000313" key="3">
    <source>
        <dbReference type="EMBL" id="KAB1643654.1"/>
    </source>
</evidence>
<dbReference type="InterPro" id="IPR011234">
    <property type="entry name" value="Fumarylacetoacetase-like_C"/>
</dbReference>
<dbReference type="PANTHER" id="PTHR30143:SF0">
    <property type="entry name" value="2-KETO-4-PENTENOATE HYDRATASE"/>
    <property type="match status" value="1"/>
</dbReference>
<dbReference type="SUPFAM" id="SSF56529">
    <property type="entry name" value="FAH"/>
    <property type="match status" value="1"/>
</dbReference>
<dbReference type="InterPro" id="IPR050772">
    <property type="entry name" value="Hydratase-Decarb/MhpD_sf"/>
</dbReference>
<keyword evidence="4" id="KW-1185">Reference proteome</keyword>
<dbReference type="RefSeq" id="WP_158052069.1">
    <property type="nucleotide sequence ID" value="NZ_WBKB01000003.1"/>
</dbReference>
<dbReference type="Proteomes" id="UP000433493">
    <property type="component" value="Unassembled WGS sequence"/>
</dbReference>
<evidence type="ECO:0000259" key="2">
    <source>
        <dbReference type="Pfam" id="PF01557"/>
    </source>
</evidence>
<gene>
    <name evidence="3" type="ORF">F8O05_07205</name>
</gene>
<comment type="caution">
    <text evidence="3">The sequence shown here is derived from an EMBL/GenBank/DDBJ whole genome shotgun (WGS) entry which is preliminary data.</text>
</comment>
<accession>A0A7J5BC02</accession>
<name>A0A7J5BC02_9MICO</name>
<dbReference type="GO" id="GO:0005737">
    <property type="term" value="C:cytoplasm"/>
    <property type="evidence" value="ECO:0007669"/>
    <property type="project" value="TreeGrafter"/>
</dbReference>
<dbReference type="InterPro" id="IPR036663">
    <property type="entry name" value="Fumarylacetoacetase_C_sf"/>
</dbReference>
<dbReference type="OrthoDB" id="9792137at2"/>
<evidence type="ECO:0000313" key="4">
    <source>
        <dbReference type="Proteomes" id="UP000433493"/>
    </source>
</evidence>
<reference evidence="3 4" key="1">
    <citation type="submission" date="2019-09" db="EMBL/GenBank/DDBJ databases">
        <title>Phylogeny of genus Pseudoclavibacter and closely related genus.</title>
        <authorList>
            <person name="Li Y."/>
        </authorList>
    </citation>
    <scope>NUCLEOTIDE SEQUENCE [LARGE SCALE GENOMIC DNA]</scope>
    <source>
        <strain evidence="3 4">KCTC 13959</strain>
    </source>
</reference>
<dbReference type="AlphaFoldDB" id="A0A7J5BC02"/>